<evidence type="ECO:0000313" key="13">
    <source>
        <dbReference type="Proteomes" id="UP000261600"/>
    </source>
</evidence>
<keyword evidence="5 9" id="KW-0472">Membrane</keyword>
<proteinExistence type="predicted"/>
<keyword evidence="6 8" id="KW-1015">Disulfide bond</keyword>
<dbReference type="Pfam" id="PF00059">
    <property type="entry name" value="Lectin_C"/>
    <property type="match status" value="9"/>
</dbReference>
<dbReference type="STRING" id="43700.ENSMALP00000027749"/>
<dbReference type="PROSITE" id="PS50041">
    <property type="entry name" value="C_TYPE_LECTIN_2"/>
    <property type="match status" value="9"/>
</dbReference>
<dbReference type="PANTHER" id="PTHR22803">
    <property type="entry name" value="MANNOSE, PHOSPHOLIPASE, LECTIN RECEPTOR RELATED"/>
    <property type="match status" value="1"/>
</dbReference>
<dbReference type="InterPro" id="IPR013806">
    <property type="entry name" value="Kringle-like"/>
</dbReference>
<dbReference type="SUPFAM" id="SSF50370">
    <property type="entry name" value="Ricin B-like lectins"/>
    <property type="match status" value="1"/>
</dbReference>
<dbReference type="Gene3D" id="3.10.100.10">
    <property type="entry name" value="Mannose-Binding Protein A, subunit A"/>
    <property type="match status" value="9"/>
</dbReference>
<dbReference type="InterPro" id="IPR000562">
    <property type="entry name" value="FN_type2_dom"/>
</dbReference>
<dbReference type="PROSITE" id="PS00615">
    <property type="entry name" value="C_TYPE_LECTIN_1"/>
    <property type="match status" value="3"/>
</dbReference>
<reference evidence="12" key="2">
    <citation type="submission" date="2025-09" db="UniProtKB">
        <authorList>
            <consortium name="Ensembl"/>
        </authorList>
    </citation>
    <scope>IDENTIFICATION</scope>
</reference>
<dbReference type="Ensembl" id="ENSMALT00000028261.1">
    <property type="protein sequence ID" value="ENSMALP00000027749.1"/>
    <property type="gene ID" value="ENSMALG00000019256.1"/>
</dbReference>
<dbReference type="Gene3D" id="2.80.10.50">
    <property type="match status" value="1"/>
</dbReference>
<comment type="caution">
    <text evidence="8">Lacks conserved residue(s) required for the propagation of feature annotation.</text>
</comment>
<evidence type="ECO:0000256" key="5">
    <source>
        <dbReference type="ARBA" id="ARBA00023136"/>
    </source>
</evidence>
<evidence type="ECO:0000256" key="2">
    <source>
        <dbReference type="ARBA" id="ARBA00022692"/>
    </source>
</evidence>
<feature type="disulfide bond" evidence="8">
    <location>
        <begin position="165"/>
        <end position="191"/>
    </location>
</feature>
<feature type="domain" description="C-type lectin" evidence="10">
    <location>
        <begin position="486"/>
        <end position="602"/>
    </location>
</feature>
<name>A0A3Q3K2R2_MONAL</name>
<feature type="domain" description="C-type lectin" evidence="10">
    <location>
        <begin position="918"/>
        <end position="1032"/>
    </location>
</feature>
<feature type="domain" description="C-type lectin" evidence="10">
    <location>
        <begin position="1060"/>
        <end position="1186"/>
    </location>
</feature>
<dbReference type="GO" id="GO:0016020">
    <property type="term" value="C:membrane"/>
    <property type="evidence" value="ECO:0007669"/>
    <property type="project" value="UniProtKB-SubCell"/>
</dbReference>
<reference evidence="12" key="1">
    <citation type="submission" date="2025-08" db="UniProtKB">
        <authorList>
            <consortium name="Ensembl"/>
        </authorList>
    </citation>
    <scope>IDENTIFICATION</scope>
</reference>
<evidence type="ECO:0000259" key="10">
    <source>
        <dbReference type="PROSITE" id="PS50041"/>
    </source>
</evidence>
<dbReference type="FunFam" id="3.10.100.10:FF:000014">
    <property type="entry name" value="Macrophage mannose receptor 1"/>
    <property type="match status" value="1"/>
</dbReference>
<sequence>MAAALRLIRRMLILRITLAVFVLFIPKSSATLDTAFSLTNKATGFCLLKRNNRCLDLRWTTSDRLFFVLTRKCLGAQGKSAGSEVNLYDCDDKSELQKWECRNETLLALKGQQLYIEIRSDESIALSKTVGPNNHLTITGTSSGACTRTYRELYTIEGNAFGKICMFPFMYKDRWFADCTLFDSSSKRLWCAVETKYEHEQWGYCPTSSTEHWAKNLVTGAYYQLNTQSALTWAQAETSCKQQTASLVSITDPNDQAYMSALLGSGRHKLWIGVVLDPEHGWQWSNGKPFRYLKWNTGNPLPNPGHNCAYLDSAAQYSWESSSCNKKLGYICYKGGAPPSPPQIEEGFCSNPWIPYNSHCFYLQRTPRTISLLCTFPFFCLSQPQKQINTALLGSGRHKLWIGVVLDPEHGWQWSNGKPFRYLKWNTGNPLPNPGHNCAYLDSAAQYSWESSSCNKKLGYICYKGGAPPSPPQIEEGFCSNPWIPYNSHCFYLQRTPKTWADARRECAKEHGDLVSIRNVEDQSFVISQLGYASTDELWIGMNDRKTEGLFDWSDHSTVSFTSWEYGKPAVSTDAEDCVLMRGESGNWADRTCDEQHGFICMKQSETERTGDETVLATDIGCKDGWKRHGSYCYFVGPETKTFDEAKDACKSADSYLADVSNGVDNAFLISLVGLRPEKFFWLGLSNQKDIDQFVWTNTDSVRFTHWNALMPGHQQGCAAIKTGIFAGLWDLLPCTNKEKYICKHQAEGAVVTVPPPTPAPPKCADGWVRVLSRNICAKFFTGPRAGEKTWFEARDYCRAIGGDLLSIHSSVEQLVGNRGKAWIGLHIPESSTGYAWSDGSPLNFQHWEEGEPNNFNNAESCAEIKMYNSHEYGSWNDMNCESYNDWLCQIRAGVTPKPPPNATAPDYNTTSEGWIEWRGSQYYINSMSMAMEEARHFCQQRHGDLVTINSKEENIFLWKQISRSYGAYYLGLSVDLDGSQWWLDGSQVSLQRWDENQPNTNSFSDNCVTMTYYMGFWRNCNCGQEHQSICKRGHSPPTNTTAAPTAPPKGGCPRTWTKFDSKCYSIKSQKVTWEQARTKCSDIGGSLVSIPTRRVQAFLIIQMAKAAATDLWIGLNSVQQDGFYWTDGKPRRYTNWGYSKHRRRPGSFYQAWNEEDCVVMGSSPTTGIGKWLTKSCNDTNGFVCHRNLDPNTQPQPEPPIPNIYVSLGNDSIKVVTQNLTWDDAKKQCEGDKANLASLRNEWTQAYLELLVMNLKAPVWIGLNKKQTGGYFKFIDGWQLNFAAWAEGEPNTDQPCVYMDIDGEWRTAFCNRTMSSVCMQSTDVAPTESTNFPGVCPDVANVGYELSQSWLPFKGHCYLFMTNEIEWSDAATSCVRHGGQLASIEDPSEQMFIKSNVEIFQDSHSAFWVGLYKTHKGNWNWLDNTVMDYTNWGPDEPNYDYGEIGASDGLWRSGRRWHDRAYICETPKVMRTDSDPISGPEGHKDKPSRLHTSLVVALIITITCTLTVGAFFLYKKSPHILPTFENPLYFDSQRSQPDVVDTNKLIENAEEENPEPIISL</sequence>
<organism evidence="12 13">
    <name type="scientific">Monopterus albus</name>
    <name type="common">Swamp eel</name>
    <dbReference type="NCBI Taxonomy" id="43700"/>
    <lineage>
        <taxon>Eukaryota</taxon>
        <taxon>Metazoa</taxon>
        <taxon>Chordata</taxon>
        <taxon>Craniata</taxon>
        <taxon>Vertebrata</taxon>
        <taxon>Euteleostomi</taxon>
        <taxon>Actinopterygii</taxon>
        <taxon>Neopterygii</taxon>
        <taxon>Teleostei</taxon>
        <taxon>Neoteleostei</taxon>
        <taxon>Acanthomorphata</taxon>
        <taxon>Anabantaria</taxon>
        <taxon>Synbranchiformes</taxon>
        <taxon>Synbranchidae</taxon>
        <taxon>Monopterus</taxon>
    </lineage>
</organism>
<dbReference type="InterPro" id="IPR016187">
    <property type="entry name" value="CTDL_fold"/>
</dbReference>
<dbReference type="InterPro" id="IPR001304">
    <property type="entry name" value="C-type_lectin-like"/>
</dbReference>
<dbReference type="InterPro" id="IPR050111">
    <property type="entry name" value="C-type_lectin/snaclec_domain"/>
</dbReference>
<dbReference type="Proteomes" id="UP000261600">
    <property type="component" value="Unplaced"/>
</dbReference>
<feature type="domain" description="C-type lectin" evidence="10">
    <location>
        <begin position="1353"/>
        <end position="1465"/>
    </location>
</feature>
<dbReference type="Gene3D" id="2.10.10.10">
    <property type="entry name" value="Fibronectin, type II, collagen-binding"/>
    <property type="match status" value="1"/>
</dbReference>
<evidence type="ECO:0000256" key="4">
    <source>
        <dbReference type="ARBA" id="ARBA00022989"/>
    </source>
</evidence>
<dbReference type="InterPro" id="IPR016186">
    <property type="entry name" value="C-type_lectin-like/link_sf"/>
</dbReference>
<dbReference type="SMART" id="SM00034">
    <property type="entry name" value="CLECT"/>
    <property type="match status" value="9"/>
</dbReference>
<keyword evidence="3" id="KW-0677">Repeat</keyword>
<evidence type="ECO:0000256" key="1">
    <source>
        <dbReference type="ARBA" id="ARBA00004167"/>
    </source>
</evidence>
<evidence type="ECO:0008006" key="14">
    <source>
        <dbReference type="Google" id="ProtNLM"/>
    </source>
</evidence>
<keyword evidence="7" id="KW-0325">Glycoprotein</keyword>
<dbReference type="CDD" id="cd00037">
    <property type="entry name" value="CLECT"/>
    <property type="match status" value="8"/>
</dbReference>
<dbReference type="SUPFAM" id="SSF56436">
    <property type="entry name" value="C-type lectin-like"/>
    <property type="match status" value="9"/>
</dbReference>
<evidence type="ECO:0000259" key="11">
    <source>
        <dbReference type="PROSITE" id="PS51092"/>
    </source>
</evidence>
<feature type="domain" description="C-type lectin" evidence="10">
    <location>
        <begin position="218"/>
        <end position="333"/>
    </location>
</feature>
<keyword evidence="2 9" id="KW-0812">Transmembrane</keyword>
<dbReference type="PROSITE" id="PS50231">
    <property type="entry name" value="RICIN_B_LECTIN"/>
    <property type="match status" value="1"/>
</dbReference>
<dbReference type="FunFam" id="3.10.100.10:FF:000025">
    <property type="entry name" value="Mannose receptor C-type 1"/>
    <property type="match status" value="1"/>
</dbReference>
<accession>A0A3Q3K2R2</accession>
<dbReference type="InterPro" id="IPR018378">
    <property type="entry name" value="C-type_lectin_CS"/>
</dbReference>
<dbReference type="InterPro" id="IPR035992">
    <property type="entry name" value="Ricin_B-like_lectins"/>
</dbReference>
<feature type="domain" description="C-type lectin" evidence="10">
    <location>
        <begin position="773"/>
        <end position="890"/>
    </location>
</feature>
<dbReference type="SUPFAM" id="SSF57440">
    <property type="entry name" value="Kringle-like"/>
    <property type="match status" value="1"/>
</dbReference>
<evidence type="ECO:0000256" key="8">
    <source>
        <dbReference type="PROSITE-ProRule" id="PRU00479"/>
    </source>
</evidence>
<keyword evidence="4 9" id="KW-1133">Transmembrane helix</keyword>
<dbReference type="PROSITE" id="PS51092">
    <property type="entry name" value="FN2_2"/>
    <property type="match status" value="1"/>
</dbReference>
<protein>
    <recommendedName>
        <fullName evidence="14">Mannose receptor, C type 1b</fullName>
    </recommendedName>
</protein>
<evidence type="ECO:0000256" key="3">
    <source>
        <dbReference type="ARBA" id="ARBA00022737"/>
    </source>
</evidence>
<feature type="domain" description="C-type lectin" evidence="10">
    <location>
        <begin position="1208"/>
        <end position="1319"/>
    </location>
</feature>
<evidence type="ECO:0000313" key="12">
    <source>
        <dbReference type="Ensembl" id="ENSMALP00000027749.1"/>
    </source>
</evidence>
<feature type="domain" description="C-type lectin" evidence="10">
    <location>
        <begin position="356"/>
        <end position="463"/>
    </location>
</feature>
<evidence type="ECO:0000256" key="6">
    <source>
        <dbReference type="ARBA" id="ARBA00023157"/>
    </source>
</evidence>
<feature type="domain" description="Fibronectin type-II" evidence="11">
    <location>
        <begin position="160"/>
        <end position="207"/>
    </location>
</feature>
<comment type="subcellular location">
    <subcellularLocation>
        <location evidence="1">Membrane</location>
        <topology evidence="1">Single-pass membrane protein</topology>
    </subcellularLocation>
</comment>
<dbReference type="CDD" id="cd00062">
    <property type="entry name" value="FN2"/>
    <property type="match status" value="1"/>
</dbReference>
<feature type="transmembrane region" description="Helical" evidence="9">
    <location>
        <begin position="1494"/>
        <end position="1514"/>
    </location>
</feature>
<evidence type="ECO:0000256" key="7">
    <source>
        <dbReference type="ARBA" id="ARBA00023180"/>
    </source>
</evidence>
<feature type="domain" description="C-type lectin" evidence="10">
    <location>
        <begin position="629"/>
        <end position="744"/>
    </location>
</feature>
<dbReference type="SMART" id="SM00059">
    <property type="entry name" value="FN2"/>
    <property type="match status" value="1"/>
</dbReference>
<dbReference type="InterPro" id="IPR036943">
    <property type="entry name" value="FN_type2_sf"/>
</dbReference>
<evidence type="ECO:0000256" key="9">
    <source>
        <dbReference type="SAM" id="Phobius"/>
    </source>
</evidence>
<keyword evidence="13" id="KW-1185">Reference proteome</keyword>
<dbReference type="Pfam" id="PF00040">
    <property type="entry name" value="fn2"/>
    <property type="match status" value="1"/>
</dbReference>